<keyword evidence="1" id="KW-0732">Signal</keyword>
<evidence type="ECO:0008006" key="4">
    <source>
        <dbReference type="Google" id="ProtNLM"/>
    </source>
</evidence>
<dbReference type="RefSeq" id="WP_261961025.1">
    <property type="nucleotide sequence ID" value="NZ_BAAAXA010000001.1"/>
</dbReference>
<protein>
    <recommendedName>
        <fullName evidence="4">Ig-like domain-containing protein</fullName>
    </recommendedName>
</protein>
<name>A0A9W6NPJ6_9ACTN</name>
<proteinExistence type="predicted"/>
<feature type="signal peptide" evidence="1">
    <location>
        <begin position="1"/>
        <end position="28"/>
    </location>
</feature>
<organism evidence="2 3">
    <name type="scientific">Dactylosporangium matsuzakiense</name>
    <dbReference type="NCBI Taxonomy" id="53360"/>
    <lineage>
        <taxon>Bacteria</taxon>
        <taxon>Bacillati</taxon>
        <taxon>Actinomycetota</taxon>
        <taxon>Actinomycetes</taxon>
        <taxon>Micromonosporales</taxon>
        <taxon>Micromonosporaceae</taxon>
        <taxon>Dactylosporangium</taxon>
    </lineage>
</organism>
<sequence length="600" mass="64127">MRRILRAALLTTTLTAAASVVVCTPADAAEPHYNLTPAFIAYTDATQPKTTTFYPTGDLPVGTNTLIDQKVHKTRVYFGFDINGVQRARLSSSHLVLSDRSSDCTKPKSLYAQPTNEFTANNTWQKPPKAAGSAVRPVFEGSGCLQRVTFDLTAGLDKALAVKSSRLWVEVAVPDVDESRPAFGQWLGQNDFHLQIELTNKPPDKPVKTRYDSALCSAGTHYSASDFTVYADQSDPDTNPSDGLKSEIEYWPAADPAHRTAVTTFQGSGGDGVFGFGSIPGRTLAEGAYAWHARTYDGRAYSPWSADCAFVIDRTAPNVPTVSSVEFPENPPAPTGGPAVEGTFVVGPNGSTDVVGYRYGGRFGGTYVAANPDGTATFKYRPLGVGPQTLTVTAYDRAGNSAQKQYQMNVRDVSVSAWSIAQVPDPASSGVIVTMHFTSQVGSGLTRVRYSADGGEVRTATFGADGIVDAPLPALRMGEHELTWTGLDDSGTEYYTVTSYFFVVDEPSVESDGVYPIEGSGGGVGQEGVFTVSPFNVHGAQSVEYSTSQDSTHVLVPVDADGKARIHWTPAESGSTYFYVAVRYADGAISTYHSFSVTVN</sequence>
<reference evidence="2" key="2">
    <citation type="submission" date="2023-01" db="EMBL/GenBank/DDBJ databases">
        <authorList>
            <person name="Sun Q."/>
            <person name="Evtushenko L."/>
        </authorList>
    </citation>
    <scope>NUCLEOTIDE SEQUENCE</scope>
    <source>
        <strain evidence="2">VKM Ac-1321</strain>
    </source>
</reference>
<evidence type="ECO:0000313" key="3">
    <source>
        <dbReference type="Proteomes" id="UP001143480"/>
    </source>
</evidence>
<comment type="caution">
    <text evidence="2">The sequence shown here is derived from an EMBL/GenBank/DDBJ whole genome shotgun (WGS) entry which is preliminary data.</text>
</comment>
<gene>
    <name evidence="2" type="ORF">GCM10017581_062910</name>
</gene>
<evidence type="ECO:0000313" key="2">
    <source>
        <dbReference type="EMBL" id="GLL04544.1"/>
    </source>
</evidence>
<evidence type="ECO:0000256" key="1">
    <source>
        <dbReference type="SAM" id="SignalP"/>
    </source>
</evidence>
<keyword evidence="3" id="KW-1185">Reference proteome</keyword>
<feature type="chain" id="PRO_5040818937" description="Ig-like domain-containing protein" evidence="1">
    <location>
        <begin position="29"/>
        <end position="600"/>
    </location>
</feature>
<dbReference type="AlphaFoldDB" id="A0A9W6NPJ6"/>
<reference evidence="2" key="1">
    <citation type="journal article" date="2014" name="Int. J. Syst. Evol. Microbiol.">
        <title>Complete genome sequence of Corynebacterium casei LMG S-19264T (=DSM 44701T), isolated from a smear-ripened cheese.</title>
        <authorList>
            <consortium name="US DOE Joint Genome Institute (JGI-PGF)"/>
            <person name="Walter F."/>
            <person name="Albersmeier A."/>
            <person name="Kalinowski J."/>
            <person name="Ruckert C."/>
        </authorList>
    </citation>
    <scope>NUCLEOTIDE SEQUENCE</scope>
    <source>
        <strain evidence="2">VKM Ac-1321</strain>
    </source>
</reference>
<accession>A0A9W6NPJ6</accession>
<dbReference type="Proteomes" id="UP001143480">
    <property type="component" value="Unassembled WGS sequence"/>
</dbReference>
<dbReference type="EMBL" id="BSFP01000046">
    <property type="protein sequence ID" value="GLL04544.1"/>
    <property type="molecule type" value="Genomic_DNA"/>
</dbReference>